<dbReference type="Gene3D" id="3.40.50.300">
    <property type="entry name" value="P-loop containing nucleotide triphosphate hydrolases"/>
    <property type="match status" value="1"/>
</dbReference>
<dbReference type="EMBL" id="CP021323">
    <property type="protein sequence ID" value="ARS52394.1"/>
    <property type="molecule type" value="Genomic_DNA"/>
</dbReference>
<gene>
    <name evidence="2" type="ORF">B9G99_05445</name>
</gene>
<reference evidence="2 3" key="1">
    <citation type="journal article" date="2017" name="Int. J. Syst. Evol. Microbiol.">
        <title>Kushneria konosiri sp. nov., isolated from the Korean salt-fermented seafood Daemi-jeot.</title>
        <authorList>
            <person name="Yun J.H."/>
            <person name="Park S.K."/>
            <person name="Lee J.Y."/>
            <person name="Jung M.J."/>
            <person name="Bae J.W."/>
        </authorList>
    </citation>
    <scope>NUCLEOTIDE SEQUENCE [LARGE SCALE GENOMIC DNA]</scope>
    <source>
        <strain evidence="2 3">X49</strain>
    </source>
</reference>
<dbReference type="InterPro" id="IPR041685">
    <property type="entry name" value="AAA_GajA/Old/RecF-like"/>
</dbReference>
<organism evidence="2 3">
    <name type="scientific">Kushneria konosiri</name>
    <dbReference type="NCBI Taxonomy" id="698828"/>
    <lineage>
        <taxon>Bacteria</taxon>
        <taxon>Pseudomonadati</taxon>
        <taxon>Pseudomonadota</taxon>
        <taxon>Gammaproteobacteria</taxon>
        <taxon>Oceanospirillales</taxon>
        <taxon>Halomonadaceae</taxon>
        <taxon>Kushneria</taxon>
    </lineage>
</organism>
<dbReference type="InterPro" id="IPR027417">
    <property type="entry name" value="P-loop_NTPase"/>
</dbReference>
<dbReference type="GO" id="GO:0006302">
    <property type="term" value="P:double-strand break repair"/>
    <property type="evidence" value="ECO:0007669"/>
    <property type="project" value="TreeGrafter"/>
</dbReference>
<accession>A0A2Z2H535</accession>
<dbReference type="Pfam" id="PF13175">
    <property type="entry name" value="AAA_15"/>
    <property type="match status" value="1"/>
</dbReference>
<evidence type="ECO:0000313" key="2">
    <source>
        <dbReference type="EMBL" id="ARS52394.1"/>
    </source>
</evidence>
<dbReference type="AlphaFoldDB" id="A0A2Z2H535"/>
<evidence type="ECO:0000313" key="3">
    <source>
        <dbReference type="Proteomes" id="UP000250025"/>
    </source>
</evidence>
<proteinExistence type="predicted"/>
<dbReference type="RefSeq" id="WP_086621092.1">
    <property type="nucleotide sequence ID" value="NZ_CP021323.1"/>
</dbReference>
<keyword evidence="3" id="KW-1185">Reference proteome</keyword>
<feature type="domain" description="Endonuclease GajA/Old nuclease/RecF-like AAA" evidence="1">
    <location>
        <begin position="6"/>
        <end position="51"/>
    </location>
</feature>
<dbReference type="Proteomes" id="UP000250025">
    <property type="component" value="Chromosome"/>
</dbReference>
<name>A0A2Z2H535_9GAMM</name>
<dbReference type="KEGG" id="kus:B9G99_05445"/>
<protein>
    <recommendedName>
        <fullName evidence="1">Endonuclease GajA/Old nuclease/RecF-like AAA domain-containing protein</fullName>
    </recommendedName>
</protein>
<evidence type="ECO:0000259" key="1">
    <source>
        <dbReference type="Pfam" id="PF13175"/>
    </source>
</evidence>
<dbReference type="GO" id="GO:0000731">
    <property type="term" value="P:DNA synthesis involved in DNA repair"/>
    <property type="evidence" value="ECO:0007669"/>
    <property type="project" value="TreeGrafter"/>
</dbReference>
<sequence length="87" mass="9716">MSNISLKKIKVENFKKISFVEIETKPITCIVGANGSGKSSVLQAVQVVASLMQGARKRIDKKMVAPTLLNHFQMKMCHIDLQKIFLI</sequence>
<dbReference type="SUPFAM" id="SSF52540">
    <property type="entry name" value="P-loop containing nucleoside triphosphate hydrolases"/>
    <property type="match status" value="1"/>
</dbReference>
<dbReference type="PANTHER" id="PTHR32182">
    <property type="entry name" value="DNA REPLICATION AND REPAIR PROTEIN RECF"/>
    <property type="match status" value="1"/>
</dbReference>
<dbReference type="PANTHER" id="PTHR32182:SF22">
    <property type="entry name" value="ATP-DEPENDENT ENDONUCLEASE, OLD FAMILY-RELATED"/>
    <property type="match status" value="1"/>
</dbReference>
<dbReference type="OrthoDB" id="3322489at2"/>